<accession>A0A0F9NHK6</accession>
<evidence type="ECO:0000256" key="1">
    <source>
        <dbReference type="SAM" id="MobiDB-lite"/>
    </source>
</evidence>
<feature type="region of interest" description="Disordered" evidence="1">
    <location>
        <begin position="233"/>
        <end position="256"/>
    </location>
</feature>
<feature type="compositionally biased region" description="Basic and acidic residues" evidence="1">
    <location>
        <begin position="381"/>
        <end position="399"/>
    </location>
</feature>
<feature type="compositionally biased region" description="Basic and acidic residues" evidence="1">
    <location>
        <begin position="323"/>
        <end position="359"/>
    </location>
</feature>
<reference evidence="2" key="1">
    <citation type="journal article" date="2015" name="Nature">
        <title>Complex archaea that bridge the gap between prokaryotes and eukaryotes.</title>
        <authorList>
            <person name="Spang A."/>
            <person name="Saw J.H."/>
            <person name="Jorgensen S.L."/>
            <person name="Zaremba-Niedzwiedzka K."/>
            <person name="Martijn J."/>
            <person name="Lind A.E."/>
            <person name="van Eijk R."/>
            <person name="Schleper C."/>
            <person name="Guy L."/>
            <person name="Ettema T.J."/>
        </authorList>
    </citation>
    <scope>NUCLEOTIDE SEQUENCE</scope>
</reference>
<comment type="caution">
    <text evidence="2">The sequence shown here is derived from an EMBL/GenBank/DDBJ whole genome shotgun (WGS) entry which is preliminary data.</text>
</comment>
<feature type="compositionally biased region" description="Basic and acidic residues" evidence="1">
    <location>
        <begin position="300"/>
        <end position="315"/>
    </location>
</feature>
<feature type="non-terminal residue" evidence="2">
    <location>
        <position position="399"/>
    </location>
</feature>
<gene>
    <name evidence="2" type="ORF">LCGC14_1026770</name>
</gene>
<feature type="compositionally biased region" description="Low complexity" evidence="1">
    <location>
        <begin position="243"/>
        <end position="252"/>
    </location>
</feature>
<proteinExistence type="predicted"/>
<feature type="region of interest" description="Disordered" evidence="1">
    <location>
        <begin position="300"/>
        <end position="399"/>
    </location>
</feature>
<protein>
    <recommendedName>
        <fullName evidence="3">Phage-like element PBSX protein XkdF domain-containing protein</fullName>
    </recommendedName>
</protein>
<organism evidence="2">
    <name type="scientific">marine sediment metagenome</name>
    <dbReference type="NCBI Taxonomy" id="412755"/>
    <lineage>
        <taxon>unclassified sequences</taxon>
        <taxon>metagenomes</taxon>
        <taxon>ecological metagenomes</taxon>
    </lineage>
</organism>
<sequence length="399" mass="45657">MAEEDVNPKQIDEVEILNTDDRMFKSWGSVEVRDRENDLLPMDEFRKIMPVIMDRGGILMDRHSNRQVGKILNFVFKKKETPDGMKEGVLITGKIFKDYEHDDMVWQGIKDGVYKGLSFGGRNKIKDVKFDKKGLTNILSKLEGFEFSLVPGMGNQEATMEQVNFLAKSNLKKVYERDGAHVHAEDSIGLHTHPEIEKEMFALQQEIIRLDMIIHDMKNPGEELLLSKKECPDDKKDKKTLTEKGSSLSLESENSEKYIKEKDLNKSMEADEIKKQNEMIDKNSNAIEEISKKLDLLVKQKEEEDEEEKNKKKEADPEDKDEDKDKKKEGHEDEDKKPKDKKPEEEVGKANGAEGEKKVQLPQTPEEETGGGKPAEGGEGEDVKFVEKSEFNDLKKQIA</sequence>
<evidence type="ECO:0000313" key="2">
    <source>
        <dbReference type="EMBL" id="KKN11422.1"/>
    </source>
</evidence>
<dbReference type="EMBL" id="LAZR01004139">
    <property type="protein sequence ID" value="KKN11422.1"/>
    <property type="molecule type" value="Genomic_DNA"/>
</dbReference>
<evidence type="ECO:0008006" key="3">
    <source>
        <dbReference type="Google" id="ProtNLM"/>
    </source>
</evidence>
<name>A0A0F9NHK6_9ZZZZ</name>
<dbReference type="AlphaFoldDB" id="A0A0F9NHK6"/>
<feature type="compositionally biased region" description="Basic and acidic residues" evidence="1">
    <location>
        <begin position="233"/>
        <end position="242"/>
    </location>
</feature>